<dbReference type="InterPro" id="IPR026461">
    <property type="entry name" value="Trfase_2_rSAM/seldom_assoc"/>
</dbReference>
<dbReference type="GO" id="GO:0016740">
    <property type="term" value="F:transferase activity"/>
    <property type="evidence" value="ECO:0007669"/>
    <property type="project" value="UniProtKB-KW"/>
</dbReference>
<evidence type="ECO:0000259" key="6">
    <source>
        <dbReference type="Pfam" id="PF00535"/>
    </source>
</evidence>
<dbReference type="Pfam" id="PF00535">
    <property type="entry name" value="Glycos_transf_2"/>
    <property type="match status" value="1"/>
</dbReference>
<feature type="domain" description="Glycosyltransferase 2-like" evidence="6">
    <location>
        <begin position="9"/>
        <end position="111"/>
    </location>
</feature>
<sequence>MKKNKLRISIVIPVLNEAECIAKVLQYLTANSSPENIEEILVIDGGSSDNTAPIAEKNGAKTVLSPKGRARQMNLGAKHAKGDILYFLHADTLPPKHFDLSIIKAVEEGFKTGCFQMKFDSNSAFLRFFAWFTRLNHQLCRGGDQSLFITKALFENTGGFNEAYVVYEDNEFIGRLYKSTFFKVLPRHVKTSARRYEERGMIKLQYHFGIMHLKNYLGAGPEQLYDYYKRKISV</sequence>
<keyword evidence="4 7" id="KW-0808">Transferase</keyword>
<dbReference type="Proteomes" id="UP000185728">
    <property type="component" value="Unassembled WGS sequence"/>
</dbReference>
<keyword evidence="2" id="KW-1003">Cell membrane</keyword>
<name>A0ABY1KJJ6_9FLAO</name>
<dbReference type="InterPro" id="IPR001173">
    <property type="entry name" value="Glyco_trans_2-like"/>
</dbReference>
<accession>A0ABY1KJJ6</accession>
<dbReference type="EMBL" id="FTOB01000001">
    <property type="protein sequence ID" value="SIS41939.1"/>
    <property type="molecule type" value="Genomic_DNA"/>
</dbReference>
<keyword evidence="8" id="KW-1185">Reference proteome</keyword>
<evidence type="ECO:0000256" key="4">
    <source>
        <dbReference type="ARBA" id="ARBA00022679"/>
    </source>
</evidence>
<gene>
    <name evidence="7" type="ORF">SAMN05421766_101768</name>
</gene>
<dbReference type="RefSeq" id="WP_076453580.1">
    <property type="nucleotide sequence ID" value="NZ_FTOB01000001.1"/>
</dbReference>
<dbReference type="PANTHER" id="PTHR43646">
    <property type="entry name" value="GLYCOSYLTRANSFERASE"/>
    <property type="match status" value="1"/>
</dbReference>
<reference evidence="7 8" key="1">
    <citation type="submission" date="2017-01" db="EMBL/GenBank/DDBJ databases">
        <authorList>
            <person name="Varghese N."/>
            <person name="Submissions S."/>
        </authorList>
    </citation>
    <scope>NUCLEOTIDE SEQUENCE [LARGE SCALE GENOMIC DNA]</scope>
    <source>
        <strain evidence="7 8">DSM 2061</strain>
    </source>
</reference>
<dbReference type="PANTHER" id="PTHR43646:SF2">
    <property type="entry name" value="GLYCOSYLTRANSFERASE 2-LIKE DOMAIN-CONTAINING PROTEIN"/>
    <property type="match status" value="1"/>
</dbReference>
<protein>
    <submittedName>
        <fullName evidence="7">Transferase 2, rSAM/selenodomain-associated</fullName>
    </submittedName>
</protein>
<dbReference type="InterPro" id="IPR029044">
    <property type="entry name" value="Nucleotide-diphossugar_trans"/>
</dbReference>
<dbReference type="NCBIfam" id="TIGR04283">
    <property type="entry name" value="glyco_like_mftF"/>
    <property type="match status" value="1"/>
</dbReference>
<keyword evidence="3" id="KW-0328">Glycosyltransferase</keyword>
<dbReference type="Gene3D" id="3.90.550.10">
    <property type="entry name" value="Spore Coat Polysaccharide Biosynthesis Protein SpsA, Chain A"/>
    <property type="match status" value="1"/>
</dbReference>
<comment type="caution">
    <text evidence="7">The sequence shown here is derived from an EMBL/GenBank/DDBJ whole genome shotgun (WGS) entry which is preliminary data.</text>
</comment>
<organism evidence="7 8">
    <name type="scientific">Zobellia uliginosa</name>
    <dbReference type="NCBI Taxonomy" id="143224"/>
    <lineage>
        <taxon>Bacteria</taxon>
        <taxon>Pseudomonadati</taxon>
        <taxon>Bacteroidota</taxon>
        <taxon>Flavobacteriia</taxon>
        <taxon>Flavobacteriales</taxon>
        <taxon>Flavobacteriaceae</taxon>
        <taxon>Zobellia</taxon>
    </lineage>
</organism>
<dbReference type="SUPFAM" id="SSF53448">
    <property type="entry name" value="Nucleotide-diphospho-sugar transferases"/>
    <property type="match status" value="1"/>
</dbReference>
<evidence type="ECO:0000256" key="3">
    <source>
        <dbReference type="ARBA" id="ARBA00022676"/>
    </source>
</evidence>
<comment type="subcellular location">
    <subcellularLocation>
        <location evidence="1">Cell membrane</location>
    </subcellularLocation>
</comment>
<keyword evidence="5" id="KW-0472">Membrane</keyword>
<evidence type="ECO:0000256" key="5">
    <source>
        <dbReference type="ARBA" id="ARBA00023136"/>
    </source>
</evidence>
<evidence type="ECO:0000313" key="8">
    <source>
        <dbReference type="Proteomes" id="UP000185728"/>
    </source>
</evidence>
<proteinExistence type="predicted"/>
<evidence type="ECO:0000256" key="1">
    <source>
        <dbReference type="ARBA" id="ARBA00004236"/>
    </source>
</evidence>
<evidence type="ECO:0000256" key="2">
    <source>
        <dbReference type="ARBA" id="ARBA00022475"/>
    </source>
</evidence>
<dbReference type="CDD" id="cd02522">
    <property type="entry name" value="GT_2_like_a"/>
    <property type="match status" value="1"/>
</dbReference>
<evidence type="ECO:0000313" key="7">
    <source>
        <dbReference type="EMBL" id="SIS41939.1"/>
    </source>
</evidence>